<dbReference type="Gene3D" id="3.40.50.1000">
    <property type="entry name" value="HAD superfamily/HAD-like"/>
    <property type="match status" value="1"/>
</dbReference>
<dbReference type="EMBL" id="BAABFX010000026">
    <property type="protein sequence ID" value="GAA4395642.1"/>
    <property type="molecule type" value="Genomic_DNA"/>
</dbReference>
<dbReference type="PANTHER" id="PTHR10000:SF8">
    <property type="entry name" value="HAD SUPERFAMILY HYDROLASE-LIKE, TYPE 3"/>
    <property type="match status" value="1"/>
</dbReference>
<proteinExistence type="predicted"/>
<dbReference type="RefSeq" id="WP_246196809.1">
    <property type="nucleotide sequence ID" value="NZ_BAABFX010000026.1"/>
</dbReference>
<dbReference type="Gene3D" id="3.30.1240.10">
    <property type="match status" value="1"/>
</dbReference>
<evidence type="ECO:0000313" key="1">
    <source>
        <dbReference type="EMBL" id="GAA4395642.1"/>
    </source>
</evidence>
<reference evidence="2" key="1">
    <citation type="journal article" date="2019" name="Int. J. Syst. Evol. Microbiol.">
        <title>The Global Catalogue of Microorganisms (GCM) 10K type strain sequencing project: providing services to taxonomists for standard genome sequencing and annotation.</title>
        <authorList>
            <consortium name="The Broad Institute Genomics Platform"/>
            <consortium name="The Broad Institute Genome Sequencing Center for Infectious Disease"/>
            <person name="Wu L."/>
            <person name="Ma J."/>
        </authorList>
    </citation>
    <scope>NUCLEOTIDE SEQUENCE [LARGE SCALE GENOMIC DNA]</scope>
    <source>
        <strain evidence="2">JCM 17738</strain>
    </source>
</reference>
<protein>
    <submittedName>
        <fullName evidence="1">HAD family hydrolase</fullName>
    </submittedName>
</protein>
<gene>
    <name evidence="1" type="ORF">GCM10023153_17830</name>
</gene>
<dbReference type="GO" id="GO:0016787">
    <property type="term" value="F:hydrolase activity"/>
    <property type="evidence" value="ECO:0007669"/>
    <property type="project" value="UniProtKB-KW"/>
</dbReference>
<sequence>MTWPSVLPRVVATDLDGTLLRSDGSISSRTRQVLADVERAGTAVLFVTARPPRWVHPLADAVGAHGVVIAGNGAFVVDLARGEVTSSGCFTAADLLPLVADLRAAFPLAGLALERRAGMAVEASFSSPHPDDDDAVTVVEALADVPDLDEDPTGKLLVVAPDGAGGPDFIAAVETVVGARGHVAYSGVASLAEISAPGTTKAAALATWCAARGIDAAEVWAFGDMPNDLPMLRWAGASFAVASGHPDVLAATTHTCPDNDRDGVATVLGHALAGGRTGW</sequence>
<organism evidence="1 2">
    <name type="scientific">Ornithinibacter aureus</name>
    <dbReference type="NCBI Taxonomy" id="622664"/>
    <lineage>
        <taxon>Bacteria</taxon>
        <taxon>Bacillati</taxon>
        <taxon>Actinomycetota</taxon>
        <taxon>Actinomycetes</taxon>
        <taxon>Micrococcales</taxon>
        <taxon>Intrasporangiaceae</taxon>
        <taxon>Ornithinibacter</taxon>
    </lineage>
</organism>
<keyword evidence="2" id="KW-1185">Reference proteome</keyword>
<dbReference type="PANTHER" id="PTHR10000">
    <property type="entry name" value="PHOSPHOSERINE PHOSPHATASE"/>
    <property type="match status" value="1"/>
</dbReference>
<comment type="caution">
    <text evidence="1">The sequence shown here is derived from an EMBL/GenBank/DDBJ whole genome shotgun (WGS) entry which is preliminary data.</text>
</comment>
<dbReference type="Proteomes" id="UP001500390">
    <property type="component" value="Unassembled WGS sequence"/>
</dbReference>
<accession>A0ABP8JTP8</accession>
<dbReference type="InterPro" id="IPR023214">
    <property type="entry name" value="HAD_sf"/>
</dbReference>
<dbReference type="InterPro" id="IPR036412">
    <property type="entry name" value="HAD-like_sf"/>
</dbReference>
<evidence type="ECO:0000313" key="2">
    <source>
        <dbReference type="Proteomes" id="UP001500390"/>
    </source>
</evidence>
<keyword evidence="1" id="KW-0378">Hydrolase</keyword>
<dbReference type="SUPFAM" id="SSF56784">
    <property type="entry name" value="HAD-like"/>
    <property type="match status" value="1"/>
</dbReference>
<name>A0ABP8JTP8_9MICO</name>
<dbReference type="Pfam" id="PF08282">
    <property type="entry name" value="Hydrolase_3"/>
    <property type="match status" value="1"/>
</dbReference>